<dbReference type="Gene3D" id="3.30.230.10">
    <property type="match status" value="2"/>
</dbReference>
<evidence type="ECO:0000256" key="9">
    <source>
        <dbReference type="ARBA" id="ARBA00023029"/>
    </source>
</evidence>
<dbReference type="InterPro" id="IPR013760">
    <property type="entry name" value="Topo_IIA-like_dom_sf"/>
</dbReference>
<dbReference type="PANTHER" id="PTHR45866">
    <property type="entry name" value="DNA GYRASE/TOPOISOMERASE SUBUNIT B"/>
    <property type="match status" value="1"/>
</dbReference>
<dbReference type="InterPro" id="IPR001241">
    <property type="entry name" value="Topo_IIA"/>
</dbReference>
<dbReference type="PROSITE" id="PS00177">
    <property type="entry name" value="TOPOISOMERASE_II"/>
    <property type="match status" value="1"/>
</dbReference>
<evidence type="ECO:0000256" key="2">
    <source>
        <dbReference type="ARBA" id="ARBA00001946"/>
    </source>
</evidence>
<dbReference type="GO" id="GO:0046872">
    <property type="term" value="F:metal ion binding"/>
    <property type="evidence" value="ECO:0007669"/>
    <property type="project" value="UniProtKB-KW"/>
</dbReference>
<keyword evidence="5" id="KW-0479">Metal-binding</keyword>
<evidence type="ECO:0000259" key="12">
    <source>
        <dbReference type="PROSITE" id="PS50880"/>
    </source>
</evidence>
<organism evidence="13 14">
    <name type="scientific">candidate division CPR1 bacterium GW2011_GWA2_42_17</name>
    <dbReference type="NCBI Taxonomy" id="1618341"/>
    <lineage>
        <taxon>Bacteria</taxon>
        <taxon>candidate division CPR1</taxon>
    </lineage>
</organism>
<dbReference type="InterPro" id="IPR000565">
    <property type="entry name" value="Topo_IIA_B"/>
</dbReference>
<sequence>MPNVSKSNYDVSSIQVLEGLEPVRKRPAMYIGDTGEYGFHHLLTEIVNNGIDEALAGRADKLWVFLESEGGATVVDNGAGIPTGIHPKYKKSALEIVMTFLHAGGKFGGNTYKVSGGLHGVGASVVNALSKEMIVYVKRDGKLVSQTYERGKPKTGVIEAKESTIANHIKEILKVEKSGTAVTFKPDSDIFKEFKDFDRPRILRQLRNYAFLTAGITIFFSDLRSETSNSSSLSSSSLSLGVEDLRAEGLEPKTYNLKPINYTFHFEGGVKSFVQFLNRNHTLINQKIFFVSRSKDDVSVEAALQYQDDFEEHVLTFANNIETKEGGTHLTGFKTAITRALNDYAKKNNLIKDGGNPEVKPIVEVILGDALKSYLQENPAEARAISDKIILAAKARVAAAKARESVIRKGALEGITLPGKLADCQEKDPEKSELFVVEGDSAGGSAKQGRDRKTQAILPLFGKILNTERIHLDKVITSEKLIPLIVALGCSIGDTFDAAKLRYHKIIFMTDADVDGSHIKALYTTFFYRHLLPLIEQGFVYVSVPPLFKATWGKEKKYLFDEAQRDQFLKEMKNQKITIQRFKGLGEMNAEELWETTMAPETRTVKKITIADATQADETFRMLMGEEVAPRKKFIMTHAHQAELDI</sequence>
<feature type="domain" description="Toprim" evidence="12">
    <location>
        <begin position="432"/>
        <end position="546"/>
    </location>
</feature>
<dbReference type="Pfam" id="PF01751">
    <property type="entry name" value="Toprim"/>
    <property type="match status" value="1"/>
</dbReference>
<dbReference type="Pfam" id="PF00204">
    <property type="entry name" value="DNA_gyraseB"/>
    <property type="match status" value="2"/>
</dbReference>
<dbReference type="SUPFAM" id="SSF55874">
    <property type="entry name" value="ATPase domain of HSP90 chaperone/DNA topoisomerase II/histidine kinase"/>
    <property type="match status" value="1"/>
</dbReference>
<evidence type="ECO:0000256" key="3">
    <source>
        <dbReference type="ARBA" id="ARBA00010708"/>
    </source>
</evidence>
<dbReference type="Gene3D" id="3.40.50.670">
    <property type="match status" value="1"/>
</dbReference>
<evidence type="ECO:0000256" key="7">
    <source>
        <dbReference type="ARBA" id="ARBA00022840"/>
    </source>
</evidence>
<keyword evidence="7" id="KW-0067">ATP-binding</keyword>
<dbReference type="InterPro" id="IPR002288">
    <property type="entry name" value="DNA_gyrase_B_C"/>
</dbReference>
<dbReference type="PRINTS" id="PR00418">
    <property type="entry name" value="TPI2FAMILY"/>
</dbReference>
<keyword evidence="11" id="KW-0413">Isomerase</keyword>
<dbReference type="SMART" id="SM00387">
    <property type="entry name" value="HATPase_c"/>
    <property type="match status" value="1"/>
</dbReference>
<name>A0A0G1B512_9BACT</name>
<keyword evidence="10" id="KW-0238">DNA-binding</keyword>
<dbReference type="AlphaFoldDB" id="A0A0G1B512"/>
<dbReference type="GO" id="GO:0005524">
    <property type="term" value="F:ATP binding"/>
    <property type="evidence" value="ECO:0007669"/>
    <property type="project" value="UniProtKB-KW"/>
</dbReference>
<dbReference type="PANTHER" id="PTHR45866:SF1">
    <property type="entry name" value="DNA GYRASE SUBUNIT B, MITOCHONDRIAL"/>
    <property type="match status" value="1"/>
</dbReference>
<dbReference type="CDD" id="cd16928">
    <property type="entry name" value="HATPase_GyrB-like"/>
    <property type="match status" value="1"/>
</dbReference>
<reference evidence="13 14" key="1">
    <citation type="journal article" date="2015" name="Nature">
        <title>rRNA introns, odd ribosomes, and small enigmatic genomes across a large radiation of phyla.</title>
        <authorList>
            <person name="Brown C.T."/>
            <person name="Hug L.A."/>
            <person name="Thomas B.C."/>
            <person name="Sharon I."/>
            <person name="Castelle C.J."/>
            <person name="Singh A."/>
            <person name="Wilkins M.J."/>
            <person name="Williams K.H."/>
            <person name="Banfield J.F."/>
        </authorList>
    </citation>
    <scope>NUCLEOTIDE SEQUENCE [LARGE SCALE GENOMIC DNA]</scope>
</reference>
<evidence type="ECO:0000256" key="5">
    <source>
        <dbReference type="ARBA" id="ARBA00022723"/>
    </source>
</evidence>
<dbReference type="CDD" id="cd00822">
    <property type="entry name" value="TopoII_Trans_DNA_gyrase"/>
    <property type="match status" value="1"/>
</dbReference>
<dbReference type="InterPro" id="IPR014721">
    <property type="entry name" value="Ribsml_uS5_D2-typ_fold_subgr"/>
</dbReference>
<gene>
    <name evidence="13" type="ORF">UV05_C0055G0005</name>
</gene>
<dbReference type="Pfam" id="PF00986">
    <property type="entry name" value="DNA_gyraseB_C"/>
    <property type="match status" value="1"/>
</dbReference>
<keyword evidence="8" id="KW-0460">Magnesium</keyword>
<keyword evidence="9" id="KW-0799">Topoisomerase</keyword>
<dbReference type="PATRIC" id="fig|1618341.3.peg.718"/>
<proteinExistence type="inferred from homology"/>
<dbReference type="GO" id="GO:0006265">
    <property type="term" value="P:DNA topological change"/>
    <property type="evidence" value="ECO:0007669"/>
    <property type="project" value="InterPro"/>
</dbReference>
<evidence type="ECO:0000256" key="11">
    <source>
        <dbReference type="ARBA" id="ARBA00023235"/>
    </source>
</evidence>
<keyword evidence="6" id="KW-0547">Nucleotide-binding</keyword>
<evidence type="ECO:0000256" key="10">
    <source>
        <dbReference type="ARBA" id="ARBA00023125"/>
    </source>
</evidence>
<dbReference type="Proteomes" id="UP000034875">
    <property type="component" value="Unassembled WGS sequence"/>
</dbReference>
<dbReference type="InterPro" id="IPR013506">
    <property type="entry name" value="Topo_IIA_bsu_dom2"/>
</dbReference>
<dbReference type="Gene3D" id="3.30.565.10">
    <property type="entry name" value="Histidine kinase-like ATPase, C-terminal domain"/>
    <property type="match status" value="1"/>
</dbReference>
<dbReference type="Pfam" id="PF02518">
    <property type="entry name" value="HATPase_c"/>
    <property type="match status" value="1"/>
</dbReference>
<dbReference type="InterPro" id="IPR018522">
    <property type="entry name" value="TopoIIA_CS"/>
</dbReference>
<dbReference type="InterPro" id="IPR006171">
    <property type="entry name" value="TOPRIM_dom"/>
</dbReference>
<dbReference type="SMART" id="SM00433">
    <property type="entry name" value="TOP2c"/>
    <property type="match status" value="1"/>
</dbReference>
<dbReference type="EC" id="5.6.2.2" evidence="4"/>
<dbReference type="PRINTS" id="PR01159">
    <property type="entry name" value="DNAGYRASEB"/>
</dbReference>
<dbReference type="GO" id="GO:0003677">
    <property type="term" value="F:DNA binding"/>
    <property type="evidence" value="ECO:0007669"/>
    <property type="project" value="UniProtKB-KW"/>
</dbReference>
<dbReference type="InterPro" id="IPR036890">
    <property type="entry name" value="HATPase_C_sf"/>
</dbReference>
<comment type="catalytic activity">
    <reaction evidence="1">
        <text>ATP-dependent breakage, passage and rejoining of double-stranded DNA.</text>
        <dbReference type="EC" id="5.6.2.2"/>
    </reaction>
</comment>
<dbReference type="SUPFAM" id="SSF54211">
    <property type="entry name" value="Ribosomal protein S5 domain 2-like"/>
    <property type="match status" value="1"/>
</dbReference>
<dbReference type="InterPro" id="IPR013759">
    <property type="entry name" value="Topo_IIA_B_C"/>
</dbReference>
<evidence type="ECO:0000313" key="14">
    <source>
        <dbReference type="Proteomes" id="UP000034875"/>
    </source>
</evidence>
<dbReference type="SUPFAM" id="SSF56719">
    <property type="entry name" value="Type II DNA topoisomerase"/>
    <property type="match status" value="1"/>
</dbReference>
<comment type="cofactor">
    <cofactor evidence="2">
        <name>Mg(2+)</name>
        <dbReference type="ChEBI" id="CHEBI:18420"/>
    </cofactor>
</comment>
<evidence type="ECO:0000256" key="6">
    <source>
        <dbReference type="ARBA" id="ARBA00022741"/>
    </source>
</evidence>
<comment type="similarity">
    <text evidence="3">Belongs to the type II topoisomerase GyrB family.</text>
</comment>
<dbReference type="FunFam" id="3.40.50.670:FF:000002">
    <property type="entry name" value="DNA gyrase subunit B"/>
    <property type="match status" value="1"/>
</dbReference>
<evidence type="ECO:0000256" key="1">
    <source>
        <dbReference type="ARBA" id="ARBA00000185"/>
    </source>
</evidence>
<dbReference type="EMBL" id="LCCZ01000055">
    <property type="protein sequence ID" value="KKS41456.1"/>
    <property type="molecule type" value="Genomic_DNA"/>
</dbReference>
<accession>A0A0G1B512</accession>
<evidence type="ECO:0000313" key="13">
    <source>
        <dbReference type="EMBL" id="KKS41456.1"/>
    </source>
</evidence>
<dbReference type="InterPro" id="IPR003594">
    <property type="entry name" value="HATPase_dom"/>
</dbReference>
<dbReference type="GO" id="GO:0003918">
    <property type="term" value="F:DNA topoisomerase type II (double strand cut, ATP-hydrolyzing) activity"/>
    <property type="evidence" value="ECO:0007669"/>
    <property type="project" value="UniProtKB-EC"/>
</dbReference>
<evidence type="ECO:0000256" key="8">
    <source>
        <dbReference type="ARBA" id="ARBA00022842"/>
    </source>
</evidence>
<dbReference type="PROSITE" id="PS50880">
    <property type="entry name" value="TOPRIM"/>
    <property type="match status" value="1"/>
</dbReference>
<evidence type="ECO:0000256" key="4">
    <source>
        <dbReference type="ARBA" id="ARBA00012895"/>
    </source>
</evidence>
<protein>
    <recommendedName>
        <fullName evidence="4">DNA topoisomerase (ATP-hydrolyzing)</fullName>
        <ecNumber evidence="4">5.6.2.2</ecNumber>
    </recommendedName>
</protein>
<dbReference type="InterPro" id="IPR020568">
    <property type="entry name" value="Ribosomal_Su5_D2-typ_SF"/>
</dbReference>
<comment type="caution">
    <text evidence="13">The sequence shown here is derived from an EMBL/GenBank/DDBJ whole genome shotgun (WGS) entry which is preliminary data.</text>
</comment>